<organism evidence="2 3">
    <name type="scientific">Acaulospora morrowiae</name>
    <dbReference type="NCBI Taxonomy" id="94023"/>
    <lineage>
        <taxon>Eukaryota</taxon>
        <taxon>Fungi</taxon>
        <taxon>Fungi incertae sedis</taxon>
        <taxon>Mucoromycota</taxon>
        <taxon>Glomeromycotina</taxon>
        <taxon>Glomeromycetes</taxon>
        <taxon>Diversisporales</taxon>
        <taxon>Acaulosporaceae</taxon>
        <taxon>Acaulospora</taxon>
    </lineage>
</organism>
<sequence length="314" mass="36047">MFDRAHSSRQDSFTKVALNKTAAKICLADIIYIVEKHIKEITTHEKYPSWKIQLFPVNNQQLDDSSKFFRKWEEYENKNLKKYYFDIASLSTRKLQSFNAKIKPQIIIELINFISHLMDQSQYCTMRVIVNAFKPVDKIGCIAWMLNLPSENILKETLGSTKSYTTISPKSIQPANAVYPTHSNSVVNISNMETGNTVSGLPPNSAATTTRSSKNYMISTEQSTQITANFQIAPLNTRYFLQKVDDMKNRKRKAEDELTNMNGKQRQLSEELKALKLKEEKLKSEITTINNEINAFKSETDVAVNQITKKIREL</sequence>
<dbReference type="EMBL" id="CAJVPV010000810">
    <property type="protein sequence ID" value="CAG8474812.1"/>
    <property type="molecule type" value="Genomic_DNA"/>
</dbReference>
<reference evidence="2" key="1">
    <citation type="submission" date="2021-06" db="EMBL/GenBank/DDBJ databases">
        <authorList>
            <person name="Kallberg Y."/>
            <person name="Tangrot J."/>
            <person name="Rosling A."/>
        </authorList>
    </citation>
    <scope>NUCLEOTIDE SEQUENCE</scope>
    <source>
        <strain evidence="2">CL551</strain>
    </source>
</reference>
<name>A0A9N8Z5S5_9GLOM</name>
<protein>
    <submittedName>
        <fullName evidence="2">11538_t:CDS:1</fullName>
    </submittedName>
</protein>
<dbReference type="Proteomes" id="UP000789342">
    <property type="component" value="Unassembled WGS sequence"/>
</dbReference>
<accession>A0A9N8Z5S5</accession>
<evidence type="ECO:0000313" key="2">
    <source>
        <dbReference type="EMBL" id="CAG8474812.1"/>
    </source>
</evidence>
<keyword evidence="1" id="KW-0175">Coiled coil</keyword>
<feature type="coiled-coil region" evidence="1">
    <location>
        <begin position="244"/>
        <end position="299"/>
    </location>
</feature>
<evidence type="ECO:0000313" key="3">
    <source>
        <dbReference type="Proteomes" id="UP000789342"/>
    </source>
</evidence>
<dbReference type="AlphaFoldDB" id="A0A9N8Z5S5"/>
<evidence type="ECO:0000256" key="1">
    <source>
        <dbReference type="SAM" id="Coils"/>
    </source>
</evidence>
<comment type="caution">
    <text evidence="2">The sequence shown here is derived from an EMBL/GenBank/DDBJ whole genome shotgun (WGS) entry which is preliminary data.</text>
</comment>
<gene>
    <name evidence="2" type="ORF">AMORRO_LOCUS2023</name>
</gene>
<proteinExistence type="predicted"/>
<keyword evidence="3" id="KW-1185">Reference proteome</keyword>